<keyword evidence="3" id="KW-0515">Mutator protein</keyword>
<keyword evidence="9" id="KW-0234">DNA repair</keyword>
<dbReference type="InterPro" id="IPR000086">
    <property type="entry name" value="NUDIX_hydrolase_dom"/>
</dbReference>
<dbReference type="GO" id="GO:0044716">
    <property type="term" value="F:8-oxo-GDP phosphatase activity"/>
    <property type="evidence" value="ECO:0007669"/>
    <property type="project" value="TreeGrafter"/>
</dbReference>
<dbReference type="InterPro" id="IPR015797">
    <property type="entry name" value="NUDIX_hydrolase-like_dom_sf"/>
</dbReference>
<evidence type="ECO:0000256" key="2">
    <source>
        <dbReference type="ARBA" id="ARBA00005582"/>
    </source>
</evidence>
<protein>
    <recommendedName>
        <fullName evidence="11">8-oxo-dGTP diphosphatase</fullName>
        <ecNumber evidence="11">3.6.1.55</ecNumber>
    </recommendedName>
</protein>
<comment type="caution">
    <text evidence="13">The sequence shown here is derived from an EMBL/GenBank/DDBJ whole genome shotgun (WGS) entry which is preliminary data.</text>
</comment>
<dbReference type="Gene3D" id="3.90.79.10">
    <property type="entry name" value="Nucleoside Triphosphate Pyrophosphohydrolase"/>
    <property type="match status" value="1"/>
</dbReference>
<evidence type="ECO:0000256" key="3">
    <source>
        <dbReference type="ARBA" id="ARBA00022457"/>
    </source>
</evidence>
<accession>A0A1F7KZX2</accession>
<keyword evidence="7" id="KW-0378">Hydrolase</keyword>
<keyword evidence="5" id="KW-0479">Metal-binding</keyword>
<dbReference type="PROSITE" id="PS00893">
    <property type="entry name" value="NUDIX_BOX"/>
    <property type="match status" value="1"/>
</dbReference>
<evidence type="ECO:0000313" key="13">
    <source>
        <dbReference type="EMBL" id="OGK73346.1"/>
    </source>
</evidence>
<evidence type="ECO:0000256" key="5">
    <source>
        <dbReference type="ARBA" id="ARBA00022723"/>
    </source>
</evidence>
<keyword evidence="8" id="KW-0460">Magnesium</keyword>
<evidence type="ECO:0000256" key="11">
    <source>
        <dbReference type="ARBA" id="ARBA00038905"/>
    </source>
</evidence>
<evidence type="ECO:0000256" key="6">
    <source>
        <dbReference type="ARBA" id="ARBA00022763"/>
    </source>
</evidence>
<dbReference type="PANTHER" id="PTHR47707:SF1">
    <property type="entry name" value="NUDIX HYDROLASE FAMILY PROTEIN"/>
    <property type="match status" value="1"/>
</dbReference>
<dbReference type="EMBL" id="MGBR01000001">
    <property type="protein sequence ID" value="OGK73346.1"/>
    <property type="molecule type" value="Genomic_DNA"/>
</dbReference>
<comment type="catalytic activity">
    <reaction evidence="10">
        <text>8-oxo-dGTP + H2O = 8-oxo-dGMP + diphosphate + H(+)</text>
        <dbReference type="Rhea" id="RHEA:31575"/>
        <dbReference type="ChEBI" id="CHEBI:15377"/>
        <dbReference type="ChEBI" id="CHEBI:15378"/>
        <dbReference type="ChEBI" id="CHEBI:33019"/>
        <dbReference type="ChEBI" id="CHEBI:63224"/>
        <dbReference type="ChEBI" id="CHEBI:77896"/>
        <dbReference type="EC" id="3.6.1.55"/>
    </reaction>
</comment>
<dbReference type="CDD" id="cd02883">
    <property type="entry name" value="NUDIX_Hydrolase"/>
    <property type="match status" value="1"/>
</dbReference>
<gene>
    <name evidence="13" type="ORF">A3K52_00955</name>
</gene>
<evidence type="ECO:0000313" key="14">
    <source>
        <dbReference type="Proteomes" id="UP000177050"/>
    </source>
</evidence>
<dbReference type="InterPro" id="IPR020084">
    <property type="entry name" value="NUDIX_hydrolase_CS"/>
</dbReference>
<dbReference type="AlphaFoldDB" id="A0A1F7KZX2"/>
<dbReference type="SUPFAM" id="SSF55811">
    <property type="entry name" value="Nudix"/>
    <property type="match status" value="1"/>
</dbReference>
<evidence type="ECO:0000256" key="10">
    <source>
        <dbReference type="ARBA" id="ARBA00035861"/>
    </source>
</evidence>
<dbReference type="Proteomes" id="UP000177050">
    <property type="component" value="Unassembled WGS sequence"/>
</dbReference>
<keyword evidence="6" id="KW-0227">DNA damage</keyword>
<evidence type="ECO:0000256" key="9">
    <source>
        <dbReference type="ARBA" id="ARBA00023204"/>
    </source>
</evidence>
<dbReference type="GO" id="GO:0006260">
    <property type="term" value="P:DNA replication"/>
    <property type="evidence" value="ECO:0007669"/>
    <property type="project" value="UniProtKB-KW"/>
</dbReference>
<proteinExistence type="inferred from homology"/>
<reference evidence="13 14" key="1">
    <citation type="journal article" date="2016" name="Nat. Commun.">
        <title>Thousands of microbial genomes shed light on interconnected biogeochemical processes in an aquifer system.</title>
        <authorList>
            <person name="Anantharaman K."/>
            <person name="Brown C.T."/>
            <person name="Hug L.A."/>
            <person name="Sharon I."/>
            <person name="Castelle C.J."/>
            <person name="Probst A.J."/>
            <person name="Thomas B.C."/>
            <person name="Singh A."/>
            <person name="Wilkins M.J."/>
            <person name="Karaoz U."/>
            <person name="Brodie E.L."/>
            <person name="Williams K.H."/>
            <person name="Hubbard S.S."/>
            <person name="Banfield J.F."/>
        </authorList>
    </citation>
    <scope>NUCLEOTIDE SEQUENCE [LARGE SCALE GENOMIC DNA]</scope>
</reference>
<evidence type="ECO:0000256" key="7">
    <source>
        <dbReference type="ARBA" id="ARBA00022801"/>
    </source>
</evidence>
<evidence type="ECO:0000259" key="12">
    <source>
        <dbReference type="PROSITE" id="PS51462"/>
    </source>
</evidence>
<dbReference type="PANTHER" id="PTHR47707">
    <property type="entry name" value="8-OXO-DGTP DIPHOSPHATASE"/>
    <property type="match status" value="1"/>
</dbReference>
<name>A0A1F7KZX2_9BACT</name>
<dbReference type="PROSITE" id="PS51462">
    <property type="entry name" value="NUDIX"/>
    <property type="match status" value="1"/>
</dbReference>
<evidence type="ECO:0000256" key="1">
    <source>
        <dbReference type="ARBA" id="ARBA00001946"/>
    </source>
</evidence>
<evidence type="ECO:0000256" key="4">
    <source>
        <dbReference type="ARBA" id="ARBA00022705"/>
    </source>
</evidence>
<organism evidence="13 14">
    <name type="scientific">Candidatus Roizmanbacteria bacterium RIFOXYD1_FULL_38_12</name>
    <dbReference type="NCBI Taxonomy" id="1802093"/>
    <lineage>
        <taxon>Bacteria</taxon>
        <taxon>Candidatus Roizmaniibacteriota</taxon>
    </lineage>
</organism>
<sequence length="134" mass="15544">MYEKYPIVLAVTAFIKNKKGKILIIKKSPLEQIDPGLWTVPGGKVKPEEPIIDALTREVEEEVGLRIKNYEWIGEDVFIGSGKYFHAQHFLCEPTIMQTIKLENKLEAFSWILKKDIKQYTFPINIKKRLLSLL</sequence>
<dbReference type="InterPro" id="IPR047127">
    <property type="entry name" value="MutT-like"/>
</dbReference>
<dbReference type="GO" id="GO:0008413">
    <property type="term" value="F:8-oxo-7,8-dihydroguanosine triphosphate pyrophosphatase activity"/>
    <property type="evidence" value="ECO:0007669"/>
    <property type="project" value="TreeGrafter"/>
</dbReference>
<dbReference type="GO" id="GO:0035539">
    <property type="term" value="F:8-oxo-7,8-dihydrodeoxyguanosine triphosphate pyrophosphatase activity"/>
    <property type="evidence" value="ECO:0007669"/>
    <property type="project" value="UniProtKB-EC"/>
</dbReference>
<comment type="similarity">
    <text evidence="2">Belongs to the Nudix hydrolase family.</text>
</comment>
<comment type="cofactor">
    <cofactor evidence="1">
        <name>Mg(2+)</name>
        <dbReference type="ChEBI" id="CHEBI:18420"/>
    </cofactor>
</comment>
<keyword evidence="4" id="KW-0235">DNA replication</keyword>
<dbReference type="GO" id="GO:0006281">
    <property type="term" value="P:DNA repair"/>
    <property type="evidence" value="ECO:0007669"/>
    <property type="project" value="UniProtKB-KW"/>
</dbReference>
<dbReference type="Pfam" id="PF00293">
    <property type="entry name" value="NUDIX"/>
    <property type="match status" value="1"/>
</dbReference>
<dbReference type="GO" id="GO:0046872">
    <property type="term" value="F:metal ion binding"/>
    <property type="evidence" value="ECO:0007669"/>
    <property type="project" value="UniProtKB-KW"/>
</dbReference>
<dbReference type="GO" id="GO:0044715">
    <property type="term" value="F:8-oxo-dGDP phosphatase activity"/>
    <property type="evidence" value="ECO:0007669"/>
    <property type="project" value="TreeGrafter"/>
</dbReference>
<evidence type="ECO:0000256" key="8">
    <source>
        <dbReference type="ARBA" id="ARBA00022842"/>
    </source>
</evidence>
<dbReference type="EC" id="3.6.1.55" evidence="11"/>
<feature type="domain" description="Nudix hydrolase" evidence="12">
    <location>
        <begin position="6"/>
        <end position="134"/>
    </location>
</feature>